<feature type="domain" description="6-phosphogluconate dehydrogenase NADP-binding" evidence="3">
    <location>
        <begin position="230"/>
        <end position="385"/>
    </location>
</feature>
<organism evidence="5 6">
    <name type="scientific">Colletotrichum tabaci</name>
    <dbReference type="NCBI Taxonomy" id="1209068"/>
    <lineage>
        <taxon>Eukaryota</taxon>
        <taxon>Fungi</taxon>
        <taxon>Dikarya</taxon>
        <taxon>Ascomycota</taxon>
        <taxon>Pezizomycotina</taxon>
        <taxon>Sordariomycetes</taxon>
        <taxon>Hypocreomycetidae</taxon>
        <taxon>Glomerellales</taxon>
        <taxon>Glomerellaceae</taxon>
        <taxon>Colletotrichum</taxon>
        <taxon>Colletotrichum destructivum species complex</taxon>
    </lineage>
</organism>
<feature type="region of interest" description="Disordered" evidence="2">
    <location>
        <begin position="200"/>
        <end position="221"/>
    </location>
</feature>
<dbReference type="Gene3D" id="3.40.50.720">
    <property type="entry name" value="NAD(P)-binding Rossmann-like Domain"/>
    <property type="match status" value="1"/>
</dbReference>
<dbReference type="InterPro" id="IPR013328">
    <property type="entry name" value="6PGD_dom2"/>
</dbReference>
<dbReference type="InterPro" id="IPR006115">
    <property type="entry name" value="6PGDH_NADP-bd"/>
</dbReference>
<dbReference type="InterPro" id="IPR008927">
    <property type="entry name" value="6-PGluconate_DH-like_C_sf"/>
</dbReference>
<dbReference type="InterPro" id="IPR036291">
    <property type="entry name" value="NAD(P)-bd_dom_sf"/>
</dbReference>
<dbReference type="AlphaFoldDB" id="A0AAV9T791"/>
<dbReference type="GO" id="GO:0050661">
    <property type="term" value="F:NADP binding"/>
    <property type="evidence" value="ECO:0007669"/>
    <property type="project" value="InterPro"/>
</dbReference>
<feature type="domain" description="3-hydroxyisobutyrate dehydrogenase-like NAD-binding" evidence="4">
    <location>
        <begin position="389"/>
        <end position="508"/>
    </location>
</feature>
<evidence type="ECO:0000256" key="1">
    <source>
        <dbReference type="ARBA" id="ARBA00007598"/>
    </source>
</evidence>
<accession>A0AAV9T791</accession>
<keyword evidence="6" id="KW-1185">Reference proteome</keyword>
<evidence type="ECO:0008006" key="7">
    <source>
        <dbReference type="Google" id="ProtNLM"/>
    </source>
</evidence>
<dbReference type="PANTHER" id="PTHR43580:SF2">
    <property type="entry name" value="CYTOKINE-LIKE NUCLEAR FACTOR N-PAC"/>
    <property type="match status" value="1"/>
</dbReference>
<feature type="compositionally biased region" description="Polar residues" evidence="2">
    <location>
        <begin position="200"/>
        <end position="209"/>
    </location>
</feature>
<evidence type="ECO:0000259" key="4">
    <source>
        <dbReference type="Pfam" id="PF14833"/>
    </source>
</evidence>
<dbReference type="InterPro" id="IPR029154">
    <property type="entry name" value="HIBADH-like_NADP-bd"/>
</dbReference>
<dbReference type="Pfam" id="PF14833">
    <property type="entry name" value="NAD_binding_11"/>
    <property type="match status" value="1"/>
</dbReference>
<reference evidence="5 6" key="1">
    <citation type="submission" date="2023-04" db="EMBL/GenBank/DDBJ databases">
        <title>Colletotrichum tabacum stain YC1 causing leaf anthracnose on Nicotiana tabacum(L.) cv.</title>
        <authorList>
            <person name="Ji Z."/>
            <person name="Wang M."/>
            <person name="Zhang J."/>
            <person name="Wang N."/>
            <person name="Zhou Z."/>
        </authorList>
    </citation>
    <scope>NUCLEOTIDE SEQUENCE [LARGE SCALE GENOMIC DNA]</scope>
    <source>
        <strain evidence="5 6">YC1</strain>
    </source>
</reference>
<dbReference type="SUPFAM" id="SSF51735">
    <property type="entry name" value="NAD(P)-binding Rossmann-fold domains"/>
    <property type="match status" value="1"/>
</dbReference>
<dbReference type="PROSITE" id="PS00895">
    <property type="entry name" value="3_HYDROXYISOBUT_DH"/>
    <property type="match status" value="1"/>
</dbReference>
<evidence type="ECO:0000256" key="2">
    <source>
        <dbReference type="SAM" id="MobiDB-lite"/>
    </source>
</evidence>
<dbReference type="Proteomes" id="UP001327957">
    <property type="component" value="Unassembled WGS sequence"/>
</dbReference>
<dbReference type="SUPFAM" id="SSF48179">
    <property type="entry name" value="6-phosphogluconate dehydrogenase C-terminal domain-like"/>
    <property type="match status" value="1"/>
</dbReference>
<dbReference type="EMBL" id="JASAOK010000043">
    <property type="protein sequence ID" value="KAK6215195.1"/>
    <property type="molecule type" value="Genomic_DNA"/>
</dbReference>
<gene>
    <name evidence="5" type="ORF">QIS74_08214</name>
</gene>
<evidence type="ECO:0000313" key="5">
    <source>
        <dbReference type="EMBL" id="KAK6215195.1"/>
    </source>
</evidence>
<dbReference type="Gene3D" id="1.10.1040.10">
    <property type="entry name" value="N-(1-d-carboxylethyl)-l-norvaline Dehydrogenase, domain 2"/>
    <property type="match status" value="1"/>
</dbReference>
<dbReference type="PANTHER" id="PTHR43580">
    <property type="entry name" value="OXIDOREDUCTASE GLYR1-RELATED"/>
    <property type="match status" value="1"/>
</dbReference>
<dbReference type="GO" id="GO:0051287">
    <property type="term" value="F:NAD binding"/>
    <property type="evidence" value="ECO:0007669"/>
    <property type="project" value="InterPro"/>
</dbReference>
<dbReference type="Pfam" id="PF03446">
    <property type="entry name" value="NAD_binding_2"/>
    <property type="match status" value="1"/>
</dbReference>
<evidence type="ECO:0000259" key="3">
    <source>
        <dbReference type="Pfam" id="PF03446"/>
    </source>
</evidence>
<feature type="compositionally biased region" description="Basic and acidic residues" evidence="2">
    <location>
        <begin position="210"/>
        <end position="221"/>
    </location>
</feature>
<evidence type="ECO:0000313" key="6">
    <source>
        <dbReference type="Proteomes" id="UP001327957"/>
    </source>
</evidence>
<proteinExistence type="inferred from homology"/>
<comment type="caution">
    <text evidence="5">The sequence shown here is derived from an EMBL/GenBank/DDBJ whole genome shotgun (WGS) entry which is preliminary data.</text>
</comment>
<comment type="similarity">
    <text evidence="1">Belongs to the HIBADH-related family. NP60 subfamily.</text>
</comment>
<dbReference type="InterPro" id="IPR002204">
    <property type="entry name" value="3-OH-isobutyrate_DH-rel_CS"/>
</dbReference>
<name>A0AAV9T791_9PEZI</name>
<sequence length="513" mass="57486">METNITPLNQDNDAALFTLPWEIRERIYEYYLSFDHQDFGSTLRPLHVYFEQGNYTKPLPSLMLTCKRAYRELHKQVHADAVMRVHSQGFGDRRIGFAVHGTLRFERLRRLYVLIAMEYPNWNRWLAIFAEVARRSRDLVELVIDWEPRPAVPNLKGWEVKFNEKKYDEFFGHLSELRNLEVIRFYGELPSNGRTPSATNNQLEFSSPNNEEHKTLLPREPRGYNQDTMRVGFLGLGVMGTPMALNLARRFPITVWNRSPSKYPPLTKHGANIGESPAAVARQSEVIFTMLFDGPALTSILDDENFTAALRGKTLINTSSVTVETSERVADQVRKAGGHFVEMPVSGSKIPAEQGKLVGLMAGDPAVAERMRPFVEPLTSAAVYCGPVGYGLKTKYAVNLFLNNLTAGLAESFSLARAQGLDLEAFGKVLDAGPMASAYSKIKVAKLFNGDWSPQASVKDCFNSTQLIVEAARQANVRAPFAELCGAVYGEAKDVGLSEEDMIAVYKLFQVKM</sequence>
<dbReference type="GO" id="GO:0016491">
    <property type="term" value="F:oxidoreductase activity"/>
    <property type="evidence" value="ECO:0007669"/>
    <property type="project" value="InterPro"/>
</dbReference>
<protein>
    <recommendedName>
        <fullName evidence="7">Glyoxylate/succinic semialdehyde reductase 1</fullName>
    </recommendedName>
</protein>
<dbReference type="InterPro" id="IPR051265">
    <property type="entry name" value="HIBADH-related_NP60_sf"/>
</dbReference>